<reference evidence="2" key="1">
    <citation type="submission" date="2023-01" db="EMBL/GenBank/DDBJ databases">
        <title>Metagenome sequencing of chrysophaentin producing Chrysophaeum taylorii.</title>
        <authorList>
            <person name="Davison J."/>
            <person name="Bewley C."/>
        </authorList>
    </citation>
    <scope>NUCLEOTIDE SEQUENCE</scope>
    <source>
        <strain evidence="2">NIES-1699</strain>
    </source>
</reference>
<feature type="compositionally biased region" description="Basic and acidic residues" evidence="1">
    <location>
        <begin position="108"/>
        <end position="163"/>
    </location>
</feature>
<evidence type="ECO:0000313" key="3">
    <source>
        <dbReference type="Proteomes" id="UP001230188"/>
    </source>
</evidence>
<feature type="compositionally biased region" description="Basic and acidic residues" evidence="1">
    <location>
        <begin position="75"/>
        <end position="101"/>
    </location>
</feature>
<dbReference type="Pfam" id="PF14555">
    <property type="entry name" value="UBA_4"/>
    <property type="match status" value="1"/>
</dbReference>
<organism evidence="2 3">
    <name type="scientific">Chrysophaeum taylorii</name>
    <dbReference type="NCBI Taxonomy" id="2483200"/>
    <lineage>
        <taxon>Eukaryota</taxon>
        <taxon>Sar</taxon>
        <taxon>Stramenopiles</taxon>
        <taxon>Ochrophyta</taxon>
        <taxon>Pelagophyceae</taxon>
        <taxon>Pelagomonadales</taxon>
        <taxon>Pelagomonadaceae</taxon>
        <taxon>Chrysophaeum</taxon>
    </lineage>
</organism>
<evidence type="ECO:0000256" key="1">
    <source>
        <dbReference type="SAM" id="MobiDB-lite"/>
    </source>
</evidence>
<dbReference type="EMBL" id="JAQMWT010000362">
    <property type="protein sequence ID" value="KAJ8602973.1"/>
    <property type="molecule type" value="Genomic_DNA"/>
</dbReference>
<dbReference type="Proteomes" id="UP001230188">
    <property type="component" value="Unassembled WGS sequence"/>
</dbReference>
<feature type="region of interest" description="Disordered" evidence="1">
    <location>
        <begin position="75"/>
        <end position="163"/>
    </location>
</feature>
<dbReference type="Gene3D" id="1.10.8.10">
    <property type="entry name" value="DNA helicase RuvA subunit, C-terminal domain"/>
    <property type="match status" value="1"/>
</dbReference>
<gene>
    <name evidence="2" type="ORF">CTAYLR_001588</name>
</gene>
<name>A0AAD7XP22_9STRA</name>
<evidence type="ECO:0000313" key="2">
    <source>
        <dbReference type="EMBL" id="KAJ8602973.1"/>
    </source>
</evidence>
<proteinExistence type="predicted"/>
<dbReference type="AlphaFoldDB" id="A0AAD7XP22"/>
<sequence>MPPPAKPPRLSSGYFALSGYDGLVRCRVEVKSESPSSDLEVSEEVLEVVEAPIDELDPDVTALCRSELERLEAARRADEMAKAQRAEARREAQARRERAEADAQAAAERQEAQRAADAERERKLRIEQARREVADRDRRRANDVAREQAHLEDARQRAEARRAAREAEEAEARALQADREATLRLDESYAKRIAVEGDHEHDDTLARLKDLTGQDDQTCRFFLDCAGGDLSQAFQIWEQSRA</sequence>
<keyword evidence="3" id="KW-1185">Reference proteome</keyword>
<accession>A0AAD7XP22</accession>
<comment type="caution">
    <text evidence="2">The sequence shown here is derived from an EMBL/GenBank/DDBJ whole genome shotgun (WGS) entry which is preliminary data.</text>
</comment>
<protein>
    <submittedName>
        <fullName evidence="2">Uncharacterized protein</fullName>
    </submittedName>
</protein>